<keyword evidence="2" id="KW-1185">Reference proteome</keyword>
<accession>A0AAV1C3H5</accession>
<gene>
    <name evidence="1" type="ORF">OLC1_LOCUS2302</name>
</gene>
<dbReference type="AlphaFoldDB" id="A0AAV1C3H5"/>
<protein>
    <submittedName>
        <fullName evidence="1">OLC1v1024752C1</fullName>
    </submittedName>
</protein>
<evidence type="ECO:0000313" key="1">
    <source>
        <dbReference type="EMBL" id="CAI9090061.1"/>
    </source>
</evidence>
<proteinExistence type="predicted"/>
<reference evidence="1" key="1">
    <citation type="submission" date="2023-03" db="EMBL/GenBank/DDBJ databases">
        <authorList>
            <person name="Julca I."/>
        </authorList>
    </citation>
    <scope>NUCLEOTIDE SEQUENCE</scope>
</reference>
<evidence type="ECO:0000313" key="2">
    <source>
        <dbReference type="Proteomes" id="UP001161247"/>
    </source>
</evidence>
<dbReference type="Proteomes" id="UP001161247">
    <property type="component" value="Chromosome 1"/>
</dbReference>
<dbReference type="EMBL" id="OX459118">
    <property type="protein sequence ID" value="CAI9090061.1"/>
    <property type="molecule type" value="Genomic_DNA"/>
</dbReference>
<name>A0AAV1C3H5_OLDCO</name>
<sequence>MMMAKEVVSQEKGESSRFGMTVVIDMHATTLSQILGVQTSRKLDWSTDKEGDLQKAPTVWNKFDPKQMKKVGVSLSYVPSEEFEGRKIAMVLSALEEETIQDITLRVANGDRDVGQSVKEVIIGTLRQLDSDTFSQ</sequence>
<organism evidence="1 2">
    <name type="scientific">Oldenlandia corymbosa var. corymbosa</name>
    <dbReference type="NCBI Taxonomy" id="529605"/>
    <lineage>
        <taxon>Eukaryota</taxon>
        <taxon>Viridiplantae</taxon>
        <taxon>Streptophyta</taxon>
        <taxon>Embryophyta</taxon>
        <taxon>Tracheophyta</taxon>
        <taxon>Spermatophyta</taxon>
        <taxon>Magnoliopsida</taxon>
        <taxon>eudicotyledons</taxon>
        <taxon>Gunneridae</taxon>
        <taxon>Pentapetalae</taxon>
        <taxon>asterids</taxon>
        <taxon>lamiids</taxon>
        <taxon>Gentianales</taxon>
        <taxon>Rubiaceae</taxon>
        <taxon>Rubioideae</taxon>
        <taxon>Spermacoceae</taxon>
        <taxon>Hedyotis-Oldenlandia complex</taxon>
        <taxon>Oldenlandia</taxon>
    </lineage>
</organism>